<dbReference type="EMBL" id="CATQJA010000751">
    <property type="protein sequence ID" value="CAJ0563846.1"/>
    <property type="molecule type" value="Genomic_DNA"/>
</dbReference>
<keyword evidence="6" id="KW-1185">Reference proteome</keyword>
<reference evidence="4" key="1">
    <citation type="submission" date="2023-06" db="EMBL/GenBank/DDBJ databases">
        <authorList>
            <person name="Delattre M."/>
        </authorList>
    </citation>
    <scope>NUCLEOTIDE SEQUENCE</scope>
    <source>
        <strain evidence="4">AF72</strain>
    </source>
</reference>
<evidence type="ECO:0000313" key="6">
    <source>
        <dbReference type="Proteomes" id="UP001177023"/>
    </source>
</evidence>
<organism evidence="4 6">
    <name type="scientific">Mesorhabditis spiculigera</name>
    <dbReference type="NCBI Taxonomy" id="96644"/>
    <lineage>
        <taxon>Eukaryota</taxon>
        <taxon>Metazoa</taxon>
        <taxon>Ecdysozoa</taxon>
        <taxon>Nematoda</taxon>
        <taxon>Chromadorea</taxon>
        <taxon>Rhabditida</taxon>
        <taxon>Rhabditina</taxon>
        <taxon>Rhabditomorpha</taxon>
        <taxon>Rhabditoidea</taxon>
        <taxon>Rhabditidae</taxon>
        <taxon>Mesorhabditinae</taxon>
        <taxon>Mesorhabditis</taxon>
    </lineage>
</organism>
<evidence type="ECO:0000256" key="2">
    <source>
        <dbReference type="SAM" id="SignalP"/>
    </source>
</evidence>
<dbReference type="InterPro" id="IPR011001">
    <property type="entry name" value="Saposin-like"/>
</dbReference>
<dbReference type="Gene3D" id="1.10.225.10">
    <property type="entry name" value="Saposin-like"/>
    <property type="match status" value="1"/>
</dbReference>
<feature type="domain" description="Saposin B-type" evidence="3">
    <location>
        <begin position="17"/>
        <end position="98"/>
    </location>
</feature>
<evidence type="ECO:0000313" key="4">
    <source>
        <dbReference type="EMBL" id="CAJ0563846.1"/>
    </source>
</evidence>
<comment type="caution">
    <text evidence="4">The sequence shown here is derived from an EMBL/GenBank/DDBJ whole genome shotgun (WGS) entry which is preliminary data.</text>
</comment>
<keyword evidence="1" id="KW-1015">Disulfide bond</keyword>
<evidence type="ECO:0000313" key="5">
    <source>
        <dbReference type="EMBL" id="CAJ0574207.1"/>
    </source>
</evidence>
<feature type="non-terminal residue" evidence="4">
    <location>
        <position position="98"/>
    </location>
</feature>
<accession>A0AA36FSV0</accession>
<proteinExistence type="predicted"/>
<evidence type="ECO:0000259" key="3">
    <source>
        <dbReference type="PROSITE" id="PS50015"/>
    </source>
</evidence>
<gene>
    <name evidence="5" type="ORF">MSPICULIGERA_LOCUS12547</name>
    <name evidence="4" type="ORF">MSPICULIGERA_LOCUS2573</name>
</gene>
<dbReference type="EMBL" id="CATQJA010002628">
    <property type="protein sequence ID" value="CAJ0574207.1"/>
    <property type="molecule type" value="Genomic_DNA"/>
</dbReference>
<name>A0AA36FSV0_9BILA</name>
<evidence type="ECO:0000256" key="1">
    <source>
        <dbReference type="ARBA" id="ARBA00023157"/>
    </source>
</evidence>
<feature type="signal peptide" evidence="2">
    <location>
        <begin position="1"/>
        <end position="16"/>
    </location>
</feature>
<protein>
    <recommendedName>
        <fullName evidence="3">Saposin B-type domain-containing protein</fullName>
    </recommendedName>
</protein>
<dbReference type="SUPFAM" id="SSF47862">
    <property type="entry name" value="Saposin"/>
    <property type="match status" value="1"/>
</dbReference>
<dbReference type="PROSITE" id="PS50015">
    <property type="entry name" value="SAP_B"/>
    <property type="match status" value="1"/>
</dbReference>
<dbReference type="SMART" id="SM00741">
    <property type="entry name" value="SapB"/>
    <property type="match status" value="1"/>
</dbReference>
<sequence>MLKLYVVLVLLSVAYSQSISCEFCKQGLASMGKTLMSNPAMRQAMARQISDNCDQVPDDNLKKDCRVIYGDHFDDILNGIGNEPKAQPEAMCQQMGYC</sequence>
<feature type="chain" id="PRO_5041589003" description="Saposin B-type domain-containing protein" evidence="2">
    <location>
        <begin position="17"/>
        <end position="98"/>
    </location>
</feature>
<dbReference type="AlphaFoldDB" id="A0AA36FSV0"/>
<dbReference type="InterPro" id="IPR008139">
    <property type="entry name" value="SaposinB_dom"/>
</dbReference>
<keyword evidence="2" id="KW-0732">Signal</keyword>
<dbReference type="Proteomes" id="UP001177023">
    <property type="component" value="Unassembled WGS sequence"/>
</dbReference>